<dbReference type="EMBL" id="LR589138">
    <property type="protein sequence ID" value="VTP02695.1"/>
    <property type="molecule type" value="Genomic_DNA"/>
</dbReference>
<gene>
    <name evidence="1" type="ORF">BIN_B_04635</name>
</gene>
<sequence length="52" mass="5183">MLGDLALFGDGFGGGLFVGDDFAQFGHGDLGQIAAGDLPFVVGFDDHGGGQP</sequence>
<dbReference type="AlphaFoldDB" id="A0A653EYS5"/>
<name>A0A653EYS5_9MYCO</name>
<organism evidence="1">
    <name type="scientific">Mycobacterium riyadhense</name>
    <dbReference type="NCBI Taxonomy" id="486698"/>
    <lineage>
        <taxon>Bacteria</taxon>
        <taxon>Bacillati</taxon>
        <taxon>Actinomycetota</taxon>
        <taxon>Actinomycetes</taxon>
        <taxon>Mycobacteriales</taxon>
        <taxon>Mycobacteriaceae</taxon>
        <taxon>Mycobacterium</taxon>
    </lineage>
</organism>
<evidence type="ECO:0000313" key="1">
    <source>
        <dbReference type="EMBL" id="VTP02695.1"/>
    </source>
</evidence>
<accession>A0A653EYS5</accession>
<reference evidence="1" key="1">
    <citation type="submission" date="2019-05" db="EMBL/GenBank/DDBJ databases">
        <authorList>
            <person name="Naeem R."/>
            <person name="Antony C."/>
            <person name="Guan Q."/>
        </authorList>
    </citation>
    <scope>NUCLEOTIDE SEQUENCE</scope>
    <source>
        <strain evidence="1">2</strain>
    </source>
</reference>
<protein>
    <submittedName>
        <fullName evidence="1">Uncharacterized protein</fullName>
    </submittedName>
</protein>
<proteinExistence type="predicted"/>